<organism evidence="1 2">
    <name type="scientific">Dictyobacter alpinus</name>
    <dbReference type="NCBI Taxonomy" id="2014873"/>
    <lineage>
        <taxon>Bacteria</taxon>
        <taxon>Bacillati</taxon>
        <taxon>Chloroflexota</taxon>
        <taxon>Ktedonobacteria</taxon>
        <taxon>Ktedonobacterales</taxon>
        <taxon>Dictyobacteraceae</taxon>
        <taxon>Dictyobacter</taxon>
    </lineage>
</organism>
<dbReference type="RefSeq" id="WP_126630289.1">
    <property type="nucleotide sequence ID" value="NZ_BIFT01000002.1"/>
</dbReference>
<accession>A0A402BFG7</accession>
<dbReference type="Proteomes" id="UP000287171">
    <property type="component" value="Unassembled WGS sequence"/>
</dbReference>
<dbReference type="OrthoDB" id="9886080at2"/>
<evidence type="ECO:0000313" key="2">
    <source>
        <dbReference type="Proteomes" id="UP000287171"/>
    </source>
</evidence>
<gene>
    <name evidence="1" type="ORF">KDA_56170</name>
</gene>
<name>A0A402BFG7_9CHLR</name>
<comment type="caution">
    <text evidence="1">The sequence shown here is derived from an EMBL/GenBank/DDBJ whole genome shotgun (WGS) entry which is preliminary data.</text>
</comment>
<sequence length="75" mass="8936">MDDSITQMRLSMRLEKYLSDYTEKNVRKDTLFREEWDTAWYVADTARIKNILTPELVDDVRLALDKLEPTRAMPL</sequence>
<evidence type="ECO:0000313" key="1">
    <source>
        <dbReference type="EMBL" id="GCE30133.1"/>
    </source>
</evidence>
<keyword evidence="2" id="KW-1185">Reference proteome</keyword>
<proteinExistence type="predicted"/>
<reference evidence="2" key="1">
    <citation type="submission" date="2018-12" db="EMBL/GenBank/DDBJ databases">
        <title>Tengunoibacter tsumagoiensis gen. nov., sp. nov., Dictyobacter kobayashii sp. nov., D. alpinus sp. nov., and D. joshuensis sp. nov. and description of Dictyobacteraceae fam. nov. within the order Ktedonobacterales isolated from Tengu-no-mugimeshi.</title>
        <authorList>
            <person name="Wang C.M."/>
            <person name="Zheng Y."/>
            <person name="Sakai Y."/>
            <person name="Toyoda A."/>
            <person name="Minakuchi Y."/>
            <person name="Abe K."/>
            <person name="Yokota A."/>
            <person name="Yabe S."/>
        </authorList>
    </citation>
    <scope>NUCLEOTIDE SEQUENCE [LARGE SCALE GENOMIC DNA]</scope>
    <source>
        <strain evidence="2">Uno16</strain>
    </source>
</reference>
<protein>
    <submittedName>
        <fullName evidence="1">Uncharacterized protein</fullName>
    </submittedName>
</protein>
<dbReference type="AlphaFoldDB" id="A0A402BFG7"/>
<dbReference type="EMBL" id="BIFT01000002">
    <property type="protein sequence ID" value="GCE30133.1"/>
    <property type="molecule type" value="Genomic_DNA"/>
</dbReference>